<keyword evidence="1" id="KW-0812">Transmembrane</keyword>
<accession>A0A848KQY1</accession>
<name>A0A848KQY1_9NOCA</name>
<keyword evidence="1" id="KW-1133">Transmembrane helix</keyword>
<evidence type="ECO:0000313" key="3">
    <source>
        <dbReference type="Proteomes" id="UP000535543"/>
    </source>
</evidence>
<proteinExistence type="predicted"/>
<evidence type="ECO:0000256" key="1">
    <source>
        <dbReference type="SAM" id="Phobius"/>
    </source>
</evidence>
<dbReference type="EMBL" id="VCQU01000009">
    <property type="protein sequence ID" value="NMN98017.1"/>
    <property type="molecule type" value="Genomic_DNA"/>
</dbReference>
<sequence length="86" mass="8881">MDEKAIQDIDVGEPAVPNDPAGWAGYVFLLVGIGGLAVTLVALGYGFMGWGAIGAAATVVALGAGAFLLWRAGRHNFKHLDADREA</sequence>
<reference evidence="2 3" key="1">
    <citation type="submission" date="2019-05" db="EMBL/GenBank/DDBJ databases">
        <authorList>
            <person name="Lee S.D."/>
        </authorList>
    </citation>
    <scope>NUCLEOTIDE SEQUENCE [LARGE SCALE GENOMIC DNA]</scope>
    <source>
        <strain evidence="2 3">YC2-7</strain>
    </source>
</reference>
<keyword evidence="1" id="KW-0472">Membrane</keyword>
<keyword evidence="3" id="KW-1185">Reference proteome</keyword>
<comment type="caution">
    <text evidence="2">The sequence shown here is derived from an EMBL/GenBank/DDBJ whole genome shotgun (WGS) entry which is preliminary data.</text>
</comment>
<feature type="transmembrane region" description="Helical" evidence="1">
    <location>
        <begin position="50"/>
        <end position="70"/>
    </location>
</feature>
<evidence type="ECO:0000313" key="2">
    <source>
        <dbReference type="EMBL" id="NMN98017.1"/>
    </source>
</evidence>
<dbReference type="AlphaFoldDB" id="A0A848KQY1"/>
<dbReference type="RefSeq" id="WP_169591560.1">
    <property type="nucleotide sequence ID" value="NZ_VCQU01000009.1"/>
</dbReference>
<reference evidence="2 3" key="2">
    <citation type="submission" date="2020-06" db="EMBL/GenBank/DDBJ databases">
        <title>Antribacter stalactiti gen. nov., sp. nov., a new member of the family Nacardiaceae isolated from a cave.</title>
        <authorList>
            <person name="Kim I.S."/>
        </authorList>
    </citation>
    <scope>NUCLEOTIDE SEQUENCE [LARGE SCALE GENOMIC DNA]</scope>
    <source>
        <strain evidence="2 3">YC2-7</strain>
    </source>
</reference>
<organism evidence="2 3">
    <name type="scientific">Antrihabitans stalactiti</name>
    <dbReference type="NCBI Taxonomy" id="2584121"/>
    <lineage>
        <taxon>Bacteria</taxon>
        <taxon>Bacillati</taxon>
        <taxon>Actinomycetota</taxon>
        <taxon>Actinomycetes</taxon>
        <taxon>Mycobacteriales</taxon>
        <taxon>Nocardiaceae</taxon>
        <taxon>Antrihabitans</taxon>
    </lineage>
</organism>
<evidence type="ECO:0008006" key="4">
    <source>
        <dbReference type="Google" id="ProtNLM"/>
    </source>
</evidence>
<gene>
    <name evidence="2" type="ORF">FGL95_23545</name>
</gene>
<feature type="transmembrane region" description="Helical" evidence="1">
    <location>
        <begin position="23"/>
        <end position="43"/>
    </location>
</feature>
<dbReference type="Proteomes" id="UP000535543">
    <property type="component" value="Unassembled WGS sequence"/>
</dbReference>
<protein>
    <recommendedName>
        <fullName evidence="4">UsfY protein</fullName>
    </recommendedName>
</protein>